<name>A0ABT5JVP6_9BURK</name>
<evidence type="ECO:0000313" key="2">
    <source>
        <dbReference type="Proteomes" id="UP001221208"/>
    </source>
</evidence>
<accession>A0ABT5JVP6</accession>
<proteinExistence type="predicted"/>
<comment type="caution">
    <text evidence="1">The sequence shown here is derived from an EMBL/GenBank/DDBJ whole genome shotgun (WGS) entry which is preliminary data.</text>
</comment>
<protein>
    <submittedName>
        <fullName evidence="1">Uncharacterized protein</fullName>
    </submittedName>
</protein>
<sequence>MNNQDAPLQETALTGIAAWRATGPQTKEERALMHKRLQKLVEMHEAIDRSMPDLPKNVGNGDVTSILTLLEIRALSADTVVATAAREGVKAMYARVAAQQRIDEAERPIAEEYSSLVRRVNRN</sequence>
<dbReference type="Proteomes" id="UP001221208">
    <property type="component" value="Unassembled WGS sequence"/>
</dbReference>
<keyword evidence="2" id="KW-1185">Reference proteome</keyword>
<reference evidence="1 2" key="1">
    <citation type="submission" date="2022-10" db="EMBL/GenBank/DDBJ databases">
        <title>Janthinobacterium sp. hw3 Genome sequencing.</title>
        <authorList>
            <person name="Park S."/>
        </authorList>
    </citation>
    <scope>NUCLEOTIDE SEQUENCE [LARGE SCALE GENOMIC DNA]</scope>
    <source>
        <strain evidence="2">hw3</strain>
    </source>
</reference>
<dbReference type="RefSeq" id="WP_273668864.1">
    <property type="nucleotide sequence ID" value="NZ_JAQQXR010000001.1"/>
</dbReference>
<gene>
    <name evidence="1" type="ORF">OIK44_01385</name>
</gene>
<evidence type="ECO:0000313" key="1">
    <source>
        <dbReference type="EMBL" id="MDC8756238.1"/>
    </source>
</evidence>
<dbReference type="EMBL" id="JAQQXR010000001">
    <property type="protein sequence ID" value="MDC8756238.1"/>
    <property type="molecule type" value="Genomic_DNA"/>
</dbReference>
<organism evidence="1 2">
    <name type="scientific">Janthinobacterium fluminis</name>
    <dbReference type="NCBI Taxonomy" id="2987524"/>
    <lineage>
        <taxon>Bacteria</taxon>
        <taxon>Pseudomonadati</taxon>
        <taxon>Pseudomonadota</taxon>
        <taxon>Betaproteobacteria</taxon>
        <taxon>Burkholderiales</taxon>
        <taxon>Oxalobacteraceae</taxon>
        <taxon>Janthinobacterium</taxon>
    </lineage>
</organism>